<protein>
    <submittedName>
        <fullName evidence="1">Uncharacterized protein</fullName>
    </submittedName>
</protein>
<sequence>MLEVVVEACWCCVGGGGTCVCVCVYERVGAREGASLAHKRPGSEVVRPGGCGVGWAGEDERLRVGACSWHKAVRSRALRRRRRVRRHQSRSIYAVKRFNPVAEATTFYLPRVPIIRQAASGTGFRMRRLPISHPCCICHDDQKVPGSDQKATWGVYLPTPVFSTANPTTACQGLAVLMPSKCWRPVESQGTWSNPRHFD</sequence>
<dbReference type="OrthoDB" id="272985at2759"/>
<name>A0A8J4Y246_CHIOP</name>
<accession>A0A8J4Y246</accession>
<organism evidence="1 2">
    <name type="scientific">Chionoecetes opilio</name>
    <name type="common">Atlantic snow crab</name>
    <name type="synonym">Cancer opilio</name>
    <dbReference type="NCBI Taxonomy" id="41210"/>
    <lineage>
        <taxon>Eukaryota</taxon>
        <taxon>Metazoa</taxon>
        <taxon>Ecdysozoa</taxon>
        <taxon>Arthropoda</taxon>
        <taxon>Crustacea</taxon>
        <taxon>Multicrustacea</taxon>
        <taxon>Malacostraca</taxon>
        <taxon>Eumalacostraca</taxon>
        <taxon>Eucarida</taxon>
        <taxon>Decapoda</taxon>
        <taxon>Pleocyemata</taxon>
        <taxon>Brachyura</taxon>
        <taxon>Eubrachyura</taxon>
        <taxon>Majoidea</taxon>
        <taxon>Majidae</taxon>
        <taxon>Chionoecetes</taxon>
    </lineage>
</organism>
<comment type="caution">
    <text evidence="1">The sequence shown here is derived from an EMBL/GenBank/DDBJ whole genome shotgun (WGS) entry which is preliminary data.</text>
</comment>
<reference evidence="1" key="1">
    <citation type="submission" date="2020-07" db="EMBL/GenBank/DDBJ databases">
        <title>The High-quality genome of the commercially important snow crab, Chionoecetes opilio.</title>
        <authorList>
            <person name="Jeong J.-H."/>
            <person name="Ryu S."/>
        </authorList>
    </citation>
    <scope>NUCLEOTIDE SEQUENCE</scope>
    <source>
        <strain evidence="1">MADBK_172401_WGS</strain>
        <tissue evidence="1">Digestive gland</tissue>
    </source>
</reference>
<dbReference type="AlphaFoldDB" id="A0A8J4Y246"/>
<evidence type="ECO:0000313" key="1">
    <source>
        <dbReference type="EMBL" id="KAG0719858.1"/>
    </source>
</evidence>
<gene>
    <name evidence="1" type="ORF">GWK47_007048</name>
</gene>
<proteinExistence type="predicted"/>
<keyword evidence="2" id="KW-1185">Reference proteome</keyword>
<dbReference type="Proteomes" id="UP000770661">
    <property type="component" value="Unassembled WGS sequence"/>
</dbReference>
<dbReference type="EMBL" id="JACEEZ010013759">
    <property type="protein sequence ID" value="KAG0719858.1"/>
    <property type="molecule type" value="Genomic_DNA"/>
</dbReference>
<evidence type="ECO:0000313" key="2">
    <source>
        <dbReference type="Proteomes" id="UP000770661"/>
    </source>
</evidence>